<feature type="domain" description="HAMP" evidence="9">
    <location>
        <begin position="342"/>
        <end position="394"/>
    </location>
</feature>
<dbReference type="CDD" id="cd06225">
    <property type="entry name" value="HAMP"/>
    <property type="match status" value="1"/>
</dbReference>
<comment type="subcellular location">
    <subcellularLocation>
        <location evidence="1">Membrane</location>
    </subcellularLocation>
</comment>
<dbReference type="GO" id="GO:0007165">
    <property type="term" value="P:signal transduction"/>
    <property type="evidence" value="ECO:0007669"/>
    <property type="project" value="UniProtKB-KW"/>
</dbReference>
<feature type="transmembrane region" description="Helical" evidence="6">
    <location>
        <begin position="321"/>
        <end position="340"/>
    </location>
</feature>
<evidence type="ECO:0000256" key="5">
    <source>
        <dbReference type="SAM" id="MobiDB-lite"/>
    </source>
</evidence>
<dbReference type="InterPro" id="IPR004089">
    <property type="entry name" value="MCPsignal_dom"/>
</dbReference>
<keyword evidence="11" id="KW-1185">Reference proteome</keyword>
<dbReference type="RefSeq" id="WP_057953792.1">
    <property type="nucleotide sequence ID" value="NZ_CP013118.1"/>
</dbReference>
<reference evidence="10 11" key="1">
    <citation type="submission" date="2015-11" db="EMBL/GenBank/DDBJ databases">
        <title>Description and complete genome sequence of a novel strain predominating in hypersaline microbial mats and representing a new family of the Bacteriodetes phylum.</title>
        <authorList>
            <person name="Spring S."/>
            <person name="Bunk B."/>
            <person name="Sproer C."/>
            <person name="Klenk H.-P."/>
        </authorList>
    </citation>
    <scope>NUCLEOTIDE SEQUENCE [LARGE SCALE GENOMIC DNA]</scope>
    <source>
        <strain evidence="10 11">L21-Spi-D4</strain>
    </source>
</reference>
<dbReference type="FunFam" id="1.10.287.950:FF:000001">
    <property type="entry name" value="Methyl-accepting chemotaxis sensory transducer"/>
    <property type="match status" value="1"/>
</dbReference>
<organism evidence="10 11">
    <name type="scientific">Salinivirga cyanobacteriivorans</name>
    <dbReference type="NCBI Taxonomy" id="1307839"/>
    <lineage>
        <taxon>Bacteria</taxon>
        <taxon>Pseudomonadati</taxon>
        <taxon>Bacteroidota</taxon>
        <taxon>Bacteroidia</taxon>
        <taxon>Bacteroidales</taxon>
        <taxon>Salinivirgaceae</taxon>
        <taxon>Salinivirga</taxon>
    </lineage>
</organism>
<keyword evidence="6" id="KW-0472">Membrane</keyword>
<dbReference type="KEGG" id="blq:L21SP5_02796"/>
<dbReference type="InterPro" id="IPR003660">
    <property type="entry name" value="HAMP_dom"/>
</dbReference>
<name>A0A0S2I287_9BACT</name>
<feature type="region of interest" description="Disordered" evidence="5">
    <location>
        <begin position="414"/>
        <end position="465"/>
    </location>
</feature>
<proteinExistence type="inferred from homology"/>
<dbReference type="InterPro" id="IPR029151">
    <property type="entry name" value="Sensor-like_sf"/>
</dbReference>
<dbReference type="SMART" id="SM00304">
    <property type="entry name" value="HAMP"/>
    <property type="match status" value="1"/>
</dbReference>
<keyword evidence="10" id="KW-0675">Receptor</keyword>
<keyword evidence="6" id="KW-1133">Transmembrane helix</keyword>
<sequence>MLKLNNLKIGTRLNIILSSTIIVIMVILGIYMTQTMRDKILNDTDIRMTEQVEDLSKFITVQLELNQEQVNSDLKVAHQYFYSLGEIDIKEETTTYNAINQNNKRTKKVNLPTWEINGKKIQGNTQIVDKIQDLTGHTVTIFQKINGGYLRIATNVRKENGKRATGTFIPNSSPVIQTIEKGQTFRGRAFVVNDWYLTAYEPIRIDGSISGILYVGVKEKDLEQIKQIFHSKTYFESGYPFMVDDQGTFIIHPTSEGENHSNAVFFKQLKNSNSNQGKTKYMWEGRQKFQYFKHLDAINSYVSVSIYEEELMVIIQKTRNALIIAIVLGVLIFGLINYLLSRTISKAMQQGVEFANKIAEGDLNVKLDIHQKDEVGQLSDALNKMIAKLRKITQTIIQEADNIASASNEVSNNSQQIAQGASEQASSVEEVSSSMEQMSANIQQNNDNAKQTEQISNEASSGIEEVSKKSEEAAIASKEISEKIDIINEIARQTNILALNAAVEAARAGEHGKGFAVVAAEVRKLAERSQVAADEIVNLTQNSRELAVTTGERMKAMLPNLERTTSLVSEINAASTEQSGGAEQINRAVQQLNDVTQQNASSSEELATSAEELSSQAQVMKEAISFFKVDEYAENKKSE</sequence>
<gene>
    <name evidence="10" type="primary">trg_3</name>
    <name evidence="10" type="ORF">L21SP5_02796</name>
</gene>
<dbReference type="Gene3D" id="1.10.287.950">
    <property type="entry name" value="Methyl-accepting chemotaxis protein"/>
    <property type="match status" value="1"/>
</dbReference>
<evidence type="ECO:0000313" key="10">
    <source>
        <dbReference type="EMBL" id="ALO16417.1"/>
    </source>
</evidence>
<evidence type="ECO:0000256" key="3">
    <source>
        <dbReference type="ARBA" id="ARBA00029447"/>
    </source>
</evidence>
<dbReference type="GO" id="GO:0005886">
    <property type="term" value="C:plasma membrane"/>
    <property type="evidence" value="ECO:0007669"/>
    <property type="project" value="TreeGrafter"/>
</dbReference>
<dbReference type="PROSITE" id="PS50111">
    <property type="entry name" value="CHEMOTAXIS_TRANSDUC_2"/>
    <property type="match status" value="1"/>
</dbReference>
<dbReference type="GO" id="GO:0004888">
    <property type="term" value="F:transmembrane signaling receptor activity"/>
    <property type="evidence" value="ECO:0007669"/>
    <property type="project" value="TreeGrafter"/>
</dbReference>
<dbReference type="PROSITE" id="PS50192">
    <property type="entry name" value="T_SNARE"/>
    <property type="match status" value="1"/>
</dbReference>
<dbReference type="AlphaFoldDB" id="A0A0S2I287"/>
<protein>
    <submittedName>
        <fullName evidence="10">Ribose and galactose chemoreceptor protein</fullName>
    </submittedName>
</protein>
<dbReference type="PANTHER" id="PTHR43531:SF11">
    <property type="entry name" value="METHYL-ACCEPTING CHEMOTAXIS PROTEIN 3"/>
    <property type="match status" value="1"/>
</dbReference>
<evidence type="ECO:0000313" key="11">
    <source>
        <dbReference type="Proteomes" id="UP000064893"/>
    </source>
</evidence>
<dbReference type="OrthoDB" id="1115140at2"/>
<dbReference type="Pfam" id="PF17201">
    <property type="entry name" value="Cache_3-Cache_2"/>
    <property type="match status" value="1"/>
</dbReference>
<evidence type="ECO:0000259" key="9">
    <source>
        <dbReference type="PROSITE" id="PS50885"/>
    </source>
</evidence>
<dbReference type="InterPro" id="IPR051310">
    <property type="entry name" value="MCP_chemotaxis"/>
</dbReference>
<feature type="domain" description="Methyl-accepting transducer" evidence="7">
    <location>
        <begin position="399"/>
        <end position="614"/>
    </location>
</feature>
<accession>A0A0S2I287</accession>
<feature type="compositionally biased region" description="Low complexity" evidence="5">
    <location>
        <begin position="421"/>
        <end position="439"/>
    </location>
</feature>
<dbReference type="SUPFAM" id="SSF58104">
    <property type="entry name" value="Methyl-accepting chemotaxis protein (MCP) signaling domain"/>
    <property type="match status" value="1"/>
</dbReference>
<evidence type="ECO:0000259" key="7">
    <source>
        <dbReference type="PROSITE" id="PS50111"/>
    </source>
</evidence>
<dbReference type="InterPro" id="IPR000727">
    <property type="entry name" value="T_SNARE_dom"/>
</dbReference>
<keyword evidence="6" id="KW-0812">Transmembrane</keyword>
<feature type="transmembrane region" description="Helical" evidence="6">
    <location>
        <begin position="12"/>
        <end position="32"/>
    </location>
</feature>
<dbReference type="Pfam" id="PF00672">
    <property type="entry name" value="HAMP"/>
    <property type="match status" value="1"/>
</dbReference>
<dbReference type="PROSITE" id="PS50885">
    <property type="entry name" value="HAMP"/>
    <property type="match status" value="1"/>
</dbReference>
<dbReference type="Pfam" id="PF00015">
    <property type="entry name" value="MCPsignal"/>
    <property type="match status" value="1"/>
</dbReference>
<dbReference type="GO" id="GO:0006935">
    <property type="term" value="P:chemotaxis"/>
    <property type="evidence" value="ECO:0007669"/>
    <property type="project" value="UniProtKB-KW"/>
</dbReference>
<evidence type="ECO:0000256" key="6">
    <source>
        <dbReference type="SAM" id="Phobius"/>
    </source>
</evidence>
<dbReference type="PANTHER" id="PTHR43531">
    <property type="entry name" value="PROTEIN ICFG"/>
    <property type="match status" value="1"/>
</dbReference>
<keyword evidence="4" id="KW-0807">Transducer</keyword>
<dbReference type="Gene3D" id="3.30.450.20">
    <property type="entry name" value="PAS domain"/>
    <property type="match status" value="1"/>
</dbReference>
<dbReference type="SUPFAM" id="SSF103190">
    <property type="entry name" value="Sensory domain-like"/>
    <property type="match status" value="1"/>
</dbReference>
<keyword evidence="2" id="KW-0145">Chemotaxis</keyword>
<feature type="compositionally biased region" description="Polar residues" evidence="5">
    <location>
        <begin position="440"/>
        <end position="460"/>
    </location>
</feature>
<dbReference type="EMBL" id="CP013118">
    <property type="protein sequence ID" value="ALO16417.1"/>
    <property type="molecule type" value="Genomic_DNA"/>
</dbReference>
<evidence type="ECO:0000259" key="8">
    <source>
        <dbReference type="PROSITE" id="PS50192"/>
    </source>
</evidence>
<dbReference type="Proteomes" id="UP000064893">
    <property type="component" value="Chromosome"/>
</dbReference>
<evidence type="ECO:0000256" key="4">
    <source>
        <dbReference type="PROSITE-ProRule" id="PRU00284"/>
    </source>
</evidence>
<dbReference type="InterPro" id="IPR033462">
    <property type="entry name" value="Cache_3-Cache_2"/>
</dbReference>
<dbReference type="CDD" id="cd12912">
    <property type="entry name" value="PDC2_MCP_like"/>
    <property type="match status" value="1"/>
</dbReference>
<feature type="domain" description="T-SNARE coiled-coil homology" evidence="8">
    <location>
        <begin position="390"/>
        <end position="452"/>
    </location>
</feature>
<comment type="similarity">
    <text evidence="3">Belongs to the methyl-accepting chemotaxis (MCP) protein family.</text>
</comment>
<evidence type="ECO:0000256" key="2">
    <source>
        <dbReference type="ARBA" id="ARBA00022500"/>
    </source>
</evidence>
<dbReference type="SMART" id="SM00283">
    <property type="entry name" value="MA"/>
    <property type="match status" value="1"/>
</dbReference>
<dbReference type="STRING" id="1307839.L21SP5_02796"/>
<dbReference type="PATRIC" id="fig|1307839.3.peg.2935"/>
<evidence type="ECO:0000256" key="1">
    <source>
        <dbReference type="ARBA" id="ARBA00004370"/>
    </source>
</evidence>